<evidence type="ECO:0000259" key="12">
    <source>
        <dbReference type="PROSITE" id="PS50109"/>
    </source>
</evidence>
<dbReference type="InterPro" id="IPR003594">
    <property type="entry name" value="HATPase_dom"/>
</dbReference>
<keyword evidence="9" id="KW-0902">Two-component regulatory system</keyword>
<feature type="domain" description="Histidine kinase" evidence="12">
    <location>
        <begin position="224"/>
        <end position="432"/>
    </location>
</feature>
<accession>A0A1Z4C1T6</accession>
<dbReference type="InterPro" id="IPR004358">
    <property type="entry name" value="Sig_transdc_His_kin-like_C"/>
</dbReference>
<evidence type="ECO:0000256" key="1">
    <source>
        <dbReference type="ARBA" id="ARBA00000085"/>
    </source>
</evidence>
<keyword evidence="4" id="KW-0597">Phosphoprotein</keyword>
<name>A0A1Z4C1T6_9GAMM</name>
<dbReference type="InterPro" id="IPR050428">
    <property type="entry name" value="TCS_sensor_his_kinase"/>
</dbReference>
<evidence type="ECO:0000313" key="15">
    <source>
        <dbReference type="EMBL" id="POZ53094.1"/>
    </source>
</evidence>
<dbReference type="CDD" id="cd00082">
    <property type="entry name" value="HisKA"/>
    <property type="match status" value="1"/>
</dbReference>
<dbReference type="PROSITE" id="PS50109">
    <property type="entry name" value="HIS_KIN"/>
    <property type="match status" value="1"/>
</dbReference>
<dbReference type="PROSITE" id="PS50885">
    <property type="entry name" value="HAMP"/>
    <property type="match status" value="1"/>
</dbReference>
<evidence type="ECO:0000256" key="2">
    <source>
        <dbReference type="ARBA" id="ARBA00004370"/>
    </source>
</evidence>
<evidence type="ECO:0000259" key="13">
    <source>
        <dbReference type="PROSITE" id="PS50885"/>
    </source>
</evidence>
<dbReference type="AlphaFoldDB" id="A0A1Z4C1T6"/>
<dbReference type="GO" id="GO:0000155">
    <property type="term" value="F:phosphorelay sensor kinase activity"/>
    <property type="evidence" value="ECO:0007669"/>
    <property type="project" value="InterPro"/>
</dbReference>
<dbReference type="EMBL" id="PGFZ01000001">
    <property type="protein sequence ID" value="POZ53094.1"/>
    <property type="molecule type" value="Genomic_DNA"/>
</dbReference>
<dbReference type="InterPro" id="IPR036890">
    <property type="entry name" value="HATPase_C_sf"/>
</dbReference>
<evidence type="ECO:0000256" key="10">
    <source>
        <dbReference type="ARBA" id="ARBA00023136"/>
    </source>
</evidence>
<reference evidence="14 16" key="1">
    <citation type="submission" date="2017-06" db="EMBL/GenBank/DDBJ databases">
        <title>Genome Sequencing of the methanotroph Methylovulum psychrotolerants str. HV10-M2 isolated from a high-altitude environment.</title>
        <authorList>
            <person name="Mateos-Rivera A."/>
        </authorList>
    </citation>
    <scope>NUCLEOTIDE SEQUENCE [LARGE SCALE GENOMIC DNA]</scope>
    <source>
        <strain evidence="14 16">HV10_M2</strain>
    </source>
</reference>
<evidence type="ECO:0000256" key="3">
    <source>
        <dbReference type="ARBA" id="ARBA00012438"/>
    </source>
</evidence>
<dbReference type="SMART" id="SM00388">
    <property type="entry name" value="HisKA"/>
    <property type="match status" value="1"/>
</dbReference>
<dbReference type="RefSeq" id="WP_088620380.1">
    <property type="nucleotide sequence ID" value="NZ_CP022129.1"/>
</dbReference>
<dbReference type="KEGG" id="mpsy:CEK71_16360"/>
<dbReference type="Proteomes" id="UP000197019">
    <property type="component" value="Chromosome"/>
</dbReference>
<dbReference type="EMBL" id="CP022129">
    <property type="protein sequence ID" value="ASF47508.1"/>
    <property type="molecule type" value="Genomic_DNA"/>
</dbReference>
<evidence type="ECO:0000313" key="16">
    <source>
        <dbReference type="Proteomes" id="UP000197019"/>
    </source>
</evidence>
<keyword evidence="7 15" id="KW-0418">Kinase</keyword>
<dbReference type="Pfam" id="PF02518">
    <property type="entry name" value="HATPase_c"/>
    <property type="match status" value="1"/>
</dbReference>
<evidence type="ECO:0000313" key="14">
    <source>
        <dbReference type="EMBL" id="ASF47508.1"/>
    </source>
</evidence>
<comment type="subcellular location">
    <subcellularLocation>
        <location evidence="2">Membrane</location>
    </subcellularLocation>
</comment>
<organism evidence="14 16">
    <name type="scientific">Methylovulum psychrotolerans</name>
    <dbReference type="NCBI Taxonomy" id="1704499"/>
    <lineage>
        <taxon>Bacteria</taxon>
        <taxon>Pseudomonadati</taxon>
        <taxon>Pseudomonadota</taxon>
        <taxon>Gammaproteobacteria</taxon>
        <taxon>Methylococcales</taxon>
        <taxon>Methylococcaceae</taxon>
        <taxon>Methylovulum</taxon>
    </lineage>
</organism>
<protein>
    <recommendedName>
        <fullName evidence="3">histidine kinase</fullName>
        <ecNumber evidence="3">2.7.13.3</ecNumber>
    </recommendedName>
</protein>
<feature type="transmembrane region" description="Helical" evidence="11">
    <location>
        <begin position="6"/>
        <end position="30"/>
    </location>
</feature>
<evidence type="ECO:0000256" key="4">
    <source>
        <dbReference type="ARBA" id="ARBA00022553"/>
    </source>
</evidence>
<keyword evidence="6 11" id="KW-0812">Transmembrane</keyword>
<gene>
    <name evidence="15" type="ORF">AADEFJLK_00104</name>
    <name evidence="14" type="ORF">CEK71_16360</name>
</gene>
<proteinExistence type="predicted"/>
<feature type="domain" description="HAMP" evidence="13">
    <location>
        <begin position="163"/>
        <end position="216"/>
    </location>
</feature>
<feature type="transmembrane region" description="Helical" evidence="11">
    <location>
        <begin position="142"/>
        <end position="161"/>
    </location>
</feature>
<keyword evidence="5" id="KW-0808">Transferase</keyword>
<evidence type="ECO:0000256" key="5">
    <source>
        <dbReference type="ARBA" id="ARBA00022679"/>
    </source>
</evidence>
<dbReference type="GO" id="GO:0005886">
    <property type="term" value="C:plasma membrane"/>
    <property type="evidence" value="ECO:0007669"/>
    <property type="project" value="TreeGrafter"/>
</dbReference>
<dbReference type="Gene3D" id="3.30.565.10">
    <property type="entry name" value="Histidine kinase-like ATPase, C-terminal domain"/>
    <property type="match status" value="1"/>
</dbReference>
<keyword evidence="10 11" id="KW-0472">Membrane</keyword>
<dbReference type="InterPro" id="IPR003660">
    <property type="entry name" value="HAMP_dom"/>
</dbReference>
<evidence type="ECO:0000313" key="17">
    <source>
        <dbReference type="Proteomes" id="UP000237423"/>
    </source>
</evidence>
<keyword evidence="16" id="KW-1185">Reference proteome</keyword>
<keyword evidence="8 11" id="KW-1133">Transmembrane helix</keyword>
<dbReference type="SMART" id="SM00387">
    <property type="entry name" value="HATPase_c"/>
    <property type="match status" value="1"/>
</dbReference>
<dbReference type="InterPro" id="IPR005467">
    <property type="entry name" value="His_kinase_dom"/>
</dbReference>
<evidence type="ECO:0000256" key="6">
    <source>
        <dbReference type="ARBA" id="ARBA00022692"/>
    </source>
</evidence>
<dbReference type="OrthoDB" id="9804645at2"/>
<dbReference type="InterPro" id="IPR003661">
    <property type="entry name" value="HisK_dim/P_dom"/>
</dbReference>
<dbReference type="Gene3D" id="1.10.287.130">
    <property type="match status" value="1"/>
</dbReference>
<evidence type="ECO:0000256" key="11">
    <source>
        <dbReference type="SAM" id="Phobius"/>
    </source>
</evidence>
<dbReference type="PANTHER" id="PTHR45436:SF8">
    <property type="entry name" value="HISTIDINE KINASE"/>
    <property type="match status" value="1"/>
</dbReference>
<evidence type="ECO:0000256" key="7">
    <source>
        <dbReference type="ARBA" id="ARBA00022777"/>
    </source>
</evidence>
<dbReference type="CDD" id="cd00075">
    <property type="entry name" value="HATPase"/>
    <property type="match status" value="1"/>
</dbReference>
<dbReference type="SUPFAM" id="SSF47384">
    <property type="entry name" value="Homodimeric domain of signal transducing histidine kinase"/>
    <property type="match status" value="1"/>
</dbReference>
<comment type="catalytic activity">
    <reaction evidence="1">
        <text>ATP + protein L-histidine = ADP + protein N-phospho-L-histidine.</text>
        <dbReference type="EC" id="2.7.13.3"/>
    </reaction>
</comment>
<dbReference type="InterPro" id="IPR036097">
    <property type="entry name" value="HisK_dim/P_sf"/>
</dbReference>
<evidence type="ECO:0000256" key="9">
    <source>
        <dbReference type="ARBA" id="ARBA00023012"/>
    </source>
</evidence>
<dbReference type="SUPFAM" id="SSF55874">
    <property type="entry name" value="ATPase domain of HSP90 chaperone/DNA topoisomerase II/histidine kinase"/>
    <property type="match status" value="1"/>
</dbReference>
<dbReference type="Gene3D" id="6.10.340.10">
    <property type="match status" value="1"/>
</dbReference>
<dbReference type="SMART" id="SM00304">
    <property type="entry name" value="HAMP"/>
    <property type="match status" value="1"/>
</dbReference>
<dbReference type="EC" id="2.7.13.3" evidence="3"/>
<dbReference type="SUPFAM" id="SSF158472">
    <property type="entry name" value="HAMP domain-like"/>
    <property type="match status" value="1"/>
</dbReference>
<dbReference type="PANTHER" id="PTHR45436">
    <property type="entry name" value="SENSOR HISTIDINE KINASE YKOH"/>
    <property type="match status" value="1"/>
</dbReference>
<dbReference type="Proteomes" id="UP000237423">
    <property type="component" value="Unassembled WGS sequence"/>
</dbReference>
<dbReference type="PRINTS" id="PR00344">
    <property type="entry name" value="BCTRLSENSOR"/>
</dbReference>
<reference evidence="15 17" key="2">
    <citation type="submission" date="2017-11" db="EMBL/GenBank/DDBJ databases">
        <title>Draft Genome Sequence of Methylobacter psychrotolerans Sph1T, an Obligate Methanotroph from Low-Temperature Environments.</title>
        <authorList>
            <person name="Oshkin I.Y."/>
            <person name="Miroshnikov K."/>
            <person name="Belova S.E."/>
            <person name="Korzhenkov A."/>
            <person name="Toshchakov S.V."/>
            <person name="Dedysh S.N."/>
        </authorList>
    </citation>
    <scope>NUCLEOTIDE SEQUENCE [LARGE SCALE GENOMIC DNA]</scope>
    <source>
        <strain evidence="15 17">Sph1</strain>
    </source>
</reference>
<dbReference type="Pfam" id="PF00672">
    <property type="entry name" value="HAMP"/>
    <property type="match status" value="1"/>
</dbReference>
<sequence length="442" mass="47676">MGLTRFKLAIIYIGLFLSSFVAIGTSVYLLTLHSLEQQLKVGIGVEAQRLLEEYEDDGLDGLADEIREDENVAHLYGLQGAQGQWLAGRLRHFAPEAGWQMLSDADTPLIYAQVIALPQGGWLVVGQDGAAIQATGRAIIQAFLSGMVLVLVLGVGGGVYLSRTFLQKIAAITLATEAIIAGDLKRRLPVARHHDELDKLALLLNLMLDKIGLLLDNVQQVSNDIAHDLRTPISRLQFGLADALAKPQTVSAYQDCIGRALEEVEQVLATFSALLRIAQIESGSRRSGFKPVNLSAVLKSVAEALEPVAEEQGKCLVADVASDLMVIGDQELLTQLAFNLVENALLHTPAQTRISLSLQAQGSNLEWVVADNGPGIPQAFRAKVMQRFYRLEQSRTTPGNGLGLSIAAAVVELHEGRLQLLDNQPGLRVVVSGLQVLPTLVS</sequence>
<evidence type="ECO:0000256" key="8">
    <source>
        <dbReference type="ARBA" id="ARBA00022989"/>
    </source>
</evidence>